<organism evidence="1">
    <name type="scientific">marine sediment metagenome</name>
    <dbReference type="NCBI Taxonomy" id="412755"/>
    <lineage>
        <taxon>unclassified sequences</taxon>
        <taxon>metagenomes</taxon>
        <taxon>ecological metagenomes</taxon>
    </lineage>
</organism>
<feature type="non-terminal residue" evidence="1">
    <location>
        <position position="1"/>
    </location>
</feature>
<evidence type="ECO:0000313" key="1">
    <source>
        <dbReference type="EMBL" id="GAF89696.1"/>
    </source>
</evidence>
<dbReference type="EMBL" id="BARS01016691">
    <property type="protein sequence ID" value="GAF89696.1"/>
    <property type="molecule type" value="Genomic_DNA"/>
</dbReference>
<protein>
    <submittedName>
        <fullName evidence="1">Uncharacterized protein</fullName>
    </submittedName>
</protein>
<dbReference type="AlphaFoldDB" id="X0TR50"/>
<reference evidence="1" key="1">
    <citation type="journal article" date="2014" name="Front. Microbiol.">
        <title>High frequency of phylogenetically diverse reductive dehalogenase-homologous genes in deep subseafloor sedimentary metagenomes.</title>
        <authorList>
            <person name="Kawai M."/>
            <person name="Futagami T."/>
            <person name="Toyoda A."/>
            <person name="Takaki Y."/>
            <person name="Nishi S."/>
            <person name="Hori S."/>
            <person name="Arai W."/>
            <person name="Tsubouchi T."/>
            <person name="Morono Y."/>
            <person name="Uchiyama I."/>
            <person name="Ito T."/>
            <person name="Fujiyama A."/>
            <person name="Inagaki F."/>
            <person name="Takami H."/>
        </authorList>
    </citation>
    <scope>NUCLEOTIDE SEQUENCE</scope>
    <source>
        <strain evidence="1">Expedition CK06-06</strain>
    </source>
</reference>
<comment type="caution">
    <text evidence="1">The sequence shown here is derived from an EMBL/GenBank/DDBJ whole genome shotgun (WGS) entry which is preliminary data.</text>
</comment>
<name>X0TR50_9ZZZZ</name>
<accession>X0TR50</accession>
<gene>
    <name evidence="1" type="ORF">S01H1_27418</name>
</gene>
<sequence>VELHDDAVTIIDWLRPDEGNYAKTADTFEKLNQQMMKHKGFLIVFVQLRSDGSFFAKDQIDFYSALTASYHYEKDRAGEQDNLNTKFKTTKIRDSRTGKQYLTIPMKYNPDTKMVEERN</sequence>
<proteinExistence type="predicted"/>